<dbReference type="Proteomes" id="UP000560000">
    <property type="component" value="Unassembled WGS sequence"/>
</dbReference>
<accession>A0A841KNB5</accession>
<dbReference type="RefSeq" id="WP_052394809.1">
    <property type="nucleotide sequence ID" value="NZ_JACHET010000001.1"/>
</dbReference>
<feature type="region of interest" description="Disordered" evidence="1">
    <location>
        <begin position="26"/>
        <end position="53"/>
    </location>
</feature>
<dbReference type="AlphaFoldDB" id="A0A841KNB5"/>
<evidence type="ECO:0000313" key="3">
    <source>
        <dbReference type="EMBL" id="MBB6183464.1"/>
    </source>
</evidence>
<evidence type="ECO:0008006" key="5">
    <source>
        <dbReference type="Google" id="ProtNLM"/>
    </source>
</evidence>
<dbReference type="InterPro" id="IPR032710">
    <property type="entry name" value="NTF2-like_dom_sf"/>
</dbReference>
<gene>
    <name evidence="3" type="ORF">HNQ86_000809</name>
</gene>
<dbReference type="EMBL" id="JACHET010000001">
    <property type="protein sequence ID" value="MBB6183464.1"/>
    <property type="molecule type" value="Genomic_DNA"/>
</dbReference>
<evidence type="ECO:0000313" key="4">
    <source>
        <dbReference type="Proteomes" id="UP000560000"/>
    </source>
</evidence>
<proteinExistence type="predicted"/>
<comment type="caution">
    <text evidence="3">The sequence shown here is derived from an EMBL/GenBank/DDBJ whole genome shotgun (WGS) entry which is preliminary data.</text>
</comment>
<organism evidence="3 4">
    <name type="scientific">Oleiagrimonas soli</name>
    <dbReference type="NCBI Taxonomy" id="1543381"/>
    <lineage>
        <taxon>Bacteria</taxon>
        <taxon>Pseudomonadati</taxon>
        <taxon>Pseudomonadota</taxon>
        <taxon>Gammaproteobacteria</taxon>
        <taxon>Lysobacterales</taxon>
        <taxon>Rhodanobacteraceae</taxon>
        <taxon>Oleiagrimonas</taxon>
    </lineage>
</organism>
<reference evidence="3 4" key="1">
    <citation type="submission" date="2020-08" db="EMBL/GenBank/DDBJ databases">
        <title>Genomic Encyclopedia of Type Strains, Phase IV (KMG-IV): sequencing the most valuable type-strain genomes for metagenomic binning, comparative biology and taxonomic classification.</title>
        <authorList>
            <person name="Goeker M."/>
        </authorList>
    </citation>
    <scope>NUCLEOTIDE SEQUENCE [LARGE SCALE GENOMIC DNA]</scope>
    <source>
        <strain evidence="3 4">DSM 107085</strain>
    </source>
</reference>
<feature type="chain" id="PRO_5032879063" description="SnoaL-like domain-containing protein" evidence="2">
    <location>
        <begin position="28"/>
        <end position="197"/>
    </location>
</feature>
<protein>
    <recommendedName>
        <fullName evidence="5">SnoaL-like domain-containing protein</fullName>
    </recommendedName>
</protein>
<feature type="signal peptide" evidence="2">
    <location>
        <begin position="1"/>
        <end position="27"/>
    </location>
</feature>
<name>A0A841KNB5_9GAMM</name>
<keyword evidence="2" id="KW-0732">Signal</keyword>
<dbReference type="SUPFAM" id="SSF54427">
    <property type="entry name" value="NTF2-like"/>
    <property type="match status" value="1"/>
</dbReference>
<feature type="compositionally biased region" description="Low complexity" evidence="1">
    <location>
        <begin position="26"/>
        <end position="43"/>
    </location>
</feature>
<sequence length="197" mass="21805">MHVPSIRTWVAAGALALICASPHPALAQQPSSSSSSAEATAKPAAPPPARASDVKSMNAIMHAVYDVISGPAGQARDWDRFRSLFLPGARLIAVQRDKQGADHALTLTPETFAEKAGPYMREHGFFERETHRSVDRYGAVAQVFSTYASRHAKSDAKPFQRGINSFQLYYDGHRWWVVTIYWQPERADLPIPRRYGG</sequence>
<evidence type="ECO:0000256" key="1">
    <source>
        <dbReference type="SAM" id="MobiDB-lite"/>
    </source>
</evidence>
<dbReference type="Gene3D" id="3.10.450.50">
    <property type="match status" value="1"/>
</dbReference>
<evidence type="ECO:0000256" key="2">
    <source>
        <dbReference type="SAM" id="SignalP"/>
    </source>
</evidence>